<dbReference type="InterPro" id="IPR046335">
    <property type="entry name" value="LacI/GalR-like_sensor"/>
</dbReference>
<dbReference type="Proteomes" id="UP000657177">
    <property type="component" value="Unassembled WGS sequence"/>
</dbReference>
<dbReference type="SUPFAM" id="SSF47413">
    <property type="entry name" value="lambda repressor-like DNA-binding domains"/>
    <property type="match status" value="1"/>
</dbReference>
<dbReference type="InterPro" id="IPR000843">
    <property type="entry name" value="HTH_LacI"/>
</dbReference>
<keyword evidence="6" id="KW-1185">Reference proteome</keyword>
<dbReference type="PROSITE" id="PS50932">
    <property type="entry name" value="HTH_LACI_2"/>
    <property type="match status" value="1"/>
</dbReference>
<accession>A0A8J6I380</accession>
<comment type="caution">
    <text evidence="5">The sequence shown here is derived from an EMBL/GenBank/DDBJ whole genome shotgun (WGS) entry which is preliminary data.</text>
</comment>
<dbReference type="PRINTS" id="PR00036">
    <property type="entry name" value="HTHLACI"/>
</dbReference>
<evidence type="ECO:0000256" key="1">
    <source>
        <dbReference type="ARBA" id="ARBA00023015"/>
    </source>
</evidence>
<evidence type="ECO:0000313" key="5">
    <source>
        <dbReference type="EMBL" id="MBA2133432.1"/>
    </source>
</evidence>
<dbReference type="AlphaFoldDB" id="A0A8J6I380"/>
<keyword evidence="2 5" id="KW-0238">DNA-binding</keyword>
<keyword evidence="3" id="KW-0804">Transcription</keyword>
<dbReference type="SMART" id="SM00354">
    <property type="entry name" value="HTH_LACI"/>
    <property type="match status" value="1"/>
</dbReference>
<organism evidence="5 6">
    <name type="scientific">Capillibacterium thermochitinicola</name>
    <dbReference type="NCBI Taxonomy" id="2699427"/>
    <lineage>
        <taxon>Bacteria</taxon>
        <taxon>Bacillati</taxon>
        <taxon>Bacillota</taxon>
        <taxon>Capillibacterium</taxon>
    </lineage>
</organism>
<dbReference type="GO" id="GO:0003700">
    <property type="term" value="F:DNA-binding transcription factor activity"/>
    <property type="evidence" value="ECO:0007669"/>
    <property type="project" value="TreeGrafter"/>
</dbReference>
<dbReference type="CDD" id="cd01392">
    <property type="entry name" value="HTH_LacI"/>
    <property type="match status" value="1"/>
</dbReference>
<dbReference type="EMBL" id="JAAKDE010000015">
    <property type="protein sequence ID" value="MBA2133432.1"/>
    <property type="molecule type" value="Genomic_DNA"/>
</dbReference>
<dbReference type="GO" id="GO:0000976">
    <property type="term" value="F:transcription cis-regulatory region binding"/>
    <property type="evidence" value="ECO:0007669"/>
    <property type="project" value="TreeGrafter"/>
</dbReference>
<evidence type="ECO:0000256" key="2">
    <source>
        <dbReference type="ARBA" id="ARBA00023125"/>
    </source>
</evidence>
<evidence type="ECO:0000256" key="3">
    <source>
        <dbReference type="ARBA" id="ARBA00023163"/>
    </source>
</evidence>
<evidence type="ECO:0000313" key="6">
    <source>
        <dbReference type="Proteomes" id="UP000657177"/>
    </source>
</evidence>
<sequence>MATINEVAKLAGVSKATVSRVLNNRPVSSETHAKVMKAIRELKYQPNAQARGLSLRQVKIIGLIAPDLRGGFYGPIILGIEEVLQKNDFNLIVSRAQSKEYRLAKMLKEKKVDGLIIATPRRIGEKGILALKKDNFPVVVIDGNVGEQVSSVEVDSRQGAYQATEHLIKLGHTRIGVISSPYSFKESRDRLRGYQDALKQYGLTYDHALVREGNYSMASGEREIEQLLVLEPRPTAIVAFNDEMAIGAIHGLFKKGFSVPRDMAVIGFDDSEIAQTFYPPLTTVRQPIKEMGAVAARKMLAILSGEETAVTHVILQTSLVVRASCGAGLQ</sequence>
<gene>
    <name evidence="5" type="ORF">G5B42_07750</name>
</gene>
<dbReference type="PROSITE" id="PS00356">
    <property type="entry name" value="HTH_LACI_1"/>
    <property type="match status" value="1"/>
</dbReference>
<keyword evidence="1" id="KW-0805">Transcription regulation</keyword>
<dbReference type="Gene3D" id="3.40.50.2300">
    <property type="match status" value="2"/>
</dbReference>
<feature type="domain" description="HTH lacI-type" evidence="4">
    <location>
        <begin position="2"/>
        <end position="55"/>
    </location>
</feature>
<dbReference type="InterPro" id="IPR010982">
    <property type="entry name" value="Lambda_DNA-bd_dom_sf"/>
</dbReference>
<dbReference type="Pfam" id="PF00356">
    <property type="entry name" value="LacI"/>
    <property type="match status" value="1"/>
</dbReference>
<dbReference type="Pfam" id="PF13377">
    <property type="entry name" value="Peripla_BP_3"/>
    <property type="match status" value="1"/>
</dbReference>
<dbReference type="CDD" id="cd06267">
    <property type="entry name" value="PBP1_LacI_sugar_binding-like"/>
    <property type="match status" value="1"/>
</dbReference>
<dbReference type="PANTHER" id="PTHR30146:SF109">
    <property type="entry name" value="HTH-TYPE TRANSCRIPTIONAL REGULATOR GALS"/>
    <property type="match status" value="1"/>
</dbReference>
<protein>
    <submittedName>
        <fullName evidence="5">LacI family DNA-binding transcriptional regulator</fullName>
    </submittedName>
</protein>
<dbReference type="RefSeq" id="WP_181339901.1">
    <property type="nucleotide sequence ID" value="NZ_JAAKDE010000015.1"/>
</dbReference>
<dbReference type="Gene3D" id="1.10.260.40">
    <property type="entry name" value="lambda repressor-like DNA-binding domains"/>
    <property type="match status" value="1"/>
</dbReference>
<dbReference type="PANTHER" id="PTHR30146">
    <property type="entry name" value="LACI-RELATED TRANSCRIPTIONAL REPRESSOR"/>
    <property type="match status" value="1"/>
</dbReference>
<proteinExistence type="predicted"/>
<evidence type="ECO:0000259" key="4">
    <source>
        <dbReference type="PROSITE" id="PS50932"/>
    </source>
</evidence>
<dbReference type="InterPro" id="IPR028082">
    <property type="entry name" value="Peripla_BP_I"/>
</dbReference>
<dbReference type="SUPFAM" id="SSF53822">
    <property type="entry name" value="Periplasmic binding protein-like I"/>
    <property type="match status" value="1"/>
</dbReference>
<name>A0A8J6I380_9FIRM</name>
<reference evidence="5" key="1">
    <citation type="submission" date="2020-06" db="EMBL/GenBank/DDBJ databases">
        <title>Novel chitinolytic bacterium.</title>
        <authorList>
            <person name="Ungkulpasvich U."/>
            <person name="Kosugi A."/>
            <person name="Uke A."/>
        </authorList>
    </citation>
    <scope>NUCLEOTIDE SEQUENCE</scope>
    <source>
        <strain evidence="5">UUS1-1</strain>
    </source>
</reference>